<gene>
    <name evidence="1" type="ORF">CBW65_10590</name>
</gene>
<dbReference type="Proteomes" id="UP000195437">
    <property type="component" value="Chromosome"/>
</dbReference>
<dbReference type="OrthoDB" id="7059563at2"/>
<evidence type="ECO:0000313" key="2">
    <source>
        <dbReference type="Proteomes" id="UP000195437"/>
    </source>
</evidence>
<dbReference type="RefSeq" id="WP_087456779.1">
    <property type="nucleotide sequence ID" value="NZ_CP021434.1"/>
</dbReference>
<name>A0A1Y0IMW9_9BACL</name>
<evidence type="ECO:0008006" key="3">
    <source>
        <dbReference type="Google" id="ProtNLM"/>
    </source>
</evidence>
<evidence type="ECO:0000313" key="1">
    <source>
        <dbReference type="EMBL" id="ARU61399.1"/>
    </source>
</evidence>
<dbReference type="EMBL" id="CP021434">
    <property type="protein sequence ID" value="ARU61399.1"/>
    <property type="molecule type" value="Genomic_DNA"/>
</dbReference>
<proteinExistence type="predicted"/>
<protein>
    <recommendedName>
        <fullName evidence="3">DUF4276 domain-containing protein</fullName>
    </recommendedName>
</protein>
<accession>A0A1Y0IMW9</accession>
<reference evidence="2" key="1">
    <citation type="submission" date="2017-05" db="EMBL/GenBank/DDBJ databases">
        <authorList>
            <person name="Sung H."/>
        </authorList>
    </citation>
    <scope>NUCLEOTIDE SEQUENCE [LARGE SCALE GENOMIC DNA]</scope>
    <source>
        <strain evidence="2">AR23208</strain>
    </source>
</reference>
<dbReference type="KEGG" id="tum:CBW65_10590"/>
<sequence length="162" mass="19027">MSFKVLVITEDYVYDQHIVQPIVRKICEEAGKPNAKVIVCTNPRFRGFEDCTKIDRLKEEVIEMYKMVDLFLLLVDRDANEYRHEKLAGIEAQLKLSLRSNQSFITENAHQEIEVWALAGLDLPKGWSWAEIRSERDPKEKYFYKVSKEIAYLMIRIKDGLN</sequence>
<organism evidence="1 2">
    <name type="scientific">Tumebacillus avium</name>
    <dbReference type="NCBI Taxonomy" id="1903704"/>
    <lineage>
        <taxon>Bacteria</taxon>
        <taxon>Bacillati</taxon>
        <taxon>Bacillota</taxon>
        <taxon>Bacilli</taxon>
        <taxon>Bacillales</taxon>
        <taxon>Alicyclobacillaceae</taxon>
        <taxon>Tumebacillus</taxon>
    </lineage>
</organism>
<dbReference type="AlphaFoldDB" id="A0A1Y0IMW9"/>
<keyword evidence="2" id="KW-1185">Reference proteome</keyword>